<dbReference type="FunFam" id="3.30.70.270:FF:000020">
    <property type="entry name" value="Transposon Tf2-6 polyprotein-like Protein"/>
    <property type="match status" value="1"/>
</dbReference>
<evidence type="ECO:0000259" key="10">
    <source>
        <dbReference type="PROSITE" id="PS50994"/>
    </source>
</evidence>
<evidence type="ECO:0000256" key="4">
    <source>
        <dbReference type="ARBA" id="ARBA00022722"/>
    </source>
</evidence>
<evidence type="ECO:0000313" key="12">
    <source>
        <dbReference type="RefSeq" id="XP_031400978.1"/>
    </source>
</evidence>
<dbReference type="FunFam" id="3.10.20.370:FF:000001">
    <property type="entry name" value="Retrovirus-related Pol polyprotein from transposon 17.6-like protein"/>
    <property type="match status" value="1"/>
</dbReference>
<dbReference type="CDD" id="cd09274">
    <property type="entry name" value="RNase_HI_RT_Ty3"/>
    <property type="match status" value="1"/>
</dbReference>
<feature type="domain" description="Integrase catalytic" evidence="10">
    <location>
        <begin position="1645"/>
        <end position="1809"/>
    </location>
</feature>
<dbReference type="Pfam" id="PF03732">
    <property type="entry name" value="Retrotrans_gag"/>
    <property type="match status" value="1"/>
</dbReference>
<proteinExistence type="predicted"/>
<dbReference type="Pfam" id="PF17917">
    <property type="entry name" value="RT_RNaseH"/>
    <property type="match status" value="1"/>
</dbReference>
<dbReference type="PANTHER" id="PTHR37984:SF5">
    <property type="entry name" value="PROTEIN NYNRIN-LIKE"/>
    <property type="match status" value="1"/>
</dbReference>
<feature type="compositionally biased region" description="Polar residues" evidence="9">
    <location>
        <begin position="510"/>
        <end position="531"/>
    </location>
</feature>
<dbReference type="Gene3D" id="3.30.420.10">
    <property type="entry name" value="Ribonuclease H-like superfamily/Ribonuclease H"/>
    <property type="match status" value="1"/>
</dbReference>
<dbReference type="GO" id="GO:0003964">
    <property type="term" value="F:RNA-directed DNA polymerase activity"/>
    <property type="evidence" value="ECO:0007669"/>
    <property type="project" value="UniProtKB-KW"/>
</dbReference>
<evidence type="ECO:0000313" key="11">
    <source>
        <dbReference type="Proteomes" id="UP000515151"/>
    </source>
</evidence>
<dbReference type="GO" id="GO:0004519">
    <property type="term" value="F:endonuclease activity"/>
    <property type="evidence" value="ECO:0007669"/>
    <property type="project" value="UniProtKB-KW"/>
</dbReference>
<evidence type="ECO:0000256" key="8">
    <source>
        <dbReference type="SAM" id="Coils"/>
    </source>
</evidence>
<dbReference type="Pfam" id="PF07727">
    <property type="entry name" value="RVT_2"/>
    <property type="match status" value="1"/>
</dbReference>
<reference evidence="12" key="2">
    <citation type="submission" date="2025-08" db="UniProtKB">
        <authorList>
            <consortium name="RefSeq"/>
        </authorList>
    </citation>
    <scope>IDENTIFICATION</scope>
    <source>
        <tissue evidence="12">Leaf</tissue>
    </source>
</reference>
<organism evidence="11 12">
    <name type="scientific">Punica granatum</name>
    <name type="common">Pomegranate</name>
    <dbReference type="NCBI Taxonomy" id="22663"/>
    <lineage>
        <taxon>Eukaryota</taxon>
        <taxon>Viridiplantae</taxon>
        <taxon>Streptophyta</taxon>
        <taxon>Embryophyta</taxon>
        <taxon>Tracheophyta</taxon>
        <taxon>Spermatophyta</taxon>
        <taxon>Magnoliopsida</taxon>
        <taxon>eudicotyledons</taxon>
        <taxon>Gunneridae</taxon>
        <taxon>Pentapetalae</taxon>
        <taxon>rosids</taxon>
        <taxon>malvids</taxon>
        <taxon>Myrtales</taxon>
        <taxon>Lythraceae</taxon>
        <taxon>Punica</taxon>
    </lineage>
</organism>
<sequence length="1917" mass="219504">MVLSLAMEASLVMEDEKQEPDVGKAGNWLRDGQAHFAQASSTGIHDLNWIKQKTDDTTDRYKARLVAKGFNQRECIDYEEMFNPVIKSLDVNNAFLYGHLSEEVYMSQPPGFSDPLHPDFVYRLRHSLYDLKQAPRAWTYTTLILVYADDIILIDTPGAPFDSLIAALHQEFEMKNLGPLNYFLSEIIFDPEIEKTARANRRAKRLADGLVEPTSSFDDSESEEEQELTATTMARERTWRELAAPDLNQQPLCITYPETEAAFELKSGLIHLLPTFHGLSGEDPHRHLKEFHTVCSTMKPRGVTEEQIKMRAFPFSLADKAKDWLYYLPPGSIATWNDLKRQFIEKFFPASRLGTIRKQIGAIQQFSGETLYEYWERFNQLCESCPNHQISDQLLLQYFYEGLLPMDRTLLEAASGGALEDKTLREARDLISRMAAHSQKFGGRQDSVPSRVNEVGSLSLEGQISELTTLMKQVVLGQVQNTKKCGICFLQGHATDACPQLQDEPDPQANAISGFSNQQRRYDPYSNQYNSGWRDHPNLRYGQQNQQTPPQAFRYKKPDPPHNQESNSLTSLEDIVKSLATSTLSFQKEARASIQNLENQMSQLATTVSKLEGAKGKLPSQTEINPRENASAVTLRSGKVLEPAVPSKNRAQDKIDEGETKKEKSVDETKEDIINTPIQKIVIPPPFPSRFARAKKEEAEQEILETFRKVEVNIPLLDAIKQVPRYAKFLKELCTNKRKLSKGEKISVGENASAVIQRKLPQKCKDPGMFTIPCTIGEKRIEKAMLDLGASINVMPLSIYRTLNLGPLKDTKIIIQLADRSNSYPEGMIEDVLIKVNEFIFPVDFYIIDMGDKHNSNSSHILLGRPFMKTARTKIDVHNGTLSLEFDKETITFNIFDAMRHPDTLESISCVDVIDSFVRDVAEQIFVQEEVDWAIQQNKDYDAQWEEDGRAKDSIQPLKSLIDVSRRFESSVLPLPTSTDRLLPSIVQAPKLELKKLPENLKYVYLGEKETLPVIISKELTKVQEEQLIQVLKENQTAIGWTLADIKGISPSVCMHRILLEKDAQPKRDPQRKLNPTMKEVVMKEILKLLDLGIIYPISDSQWVSPIHVVPKKTGLTLVKNERGELVPTRVQNGWRVCIDYRKLNAATRKDHFPLPFIDQMLERLASKSYFCFLDGYSGYYQIVVAPEDQEKTTFTCPFGTFAYRRMPFGLCDAPGTFQRCMMSIFSDMIENCIEVFMDDFTVHGDSFDRCLANLSKVLHRCIESNLVLNYEKCHFMVTHGIVLGHVISSRGIEVDKSKVDLILNLPYPSNIRSIRSFLGHAGFYRRFIKDFSKIAQPLCHLLQKDTDFVFGKNCREAFDKLKELLTSAPIIQPPDWKLPFEIMTDASDYAIGAVLGQRMDKRSHVIYYASKTLDAAQRNYSTTEKELLAIVFALEKFRSYLLGSKIVVFTDHAALKFLLAKKESKPRLIRWILLLQEFDLEIKDRKGSENSVADHLSRLVRDEEPLPISDSFPDEHLFHVQGEEPWYADLVNFIVTGTFPPGLTKARRNKLRSDSRYYIWDEPYLWKLCSDQVIRRCVPNNEIHSILAHCHSYACGGHFGPKRTARKIMDSGFYWETLFRDAHGFCKGCERCQRVGNISRRNEMPQVPMLFCEVFDVWGMDFMGPFPSSFGFNYILLAVDYVSKWVEAKATRTNDAKVVVGFLKSNIFSRFGIPRAIISDQGTHFCNRSVEALMKKYGVHHRVATTYHPQSNGQAEVSNREVKSILEKTVNPSRKDWSLRLDDALWAYRTAYKTPIGMSPYRLIFGKLCHLPVEIEHRAFWAVKQCNMDLRRSGEERKFQLQELEEIRLEAYDNAAMYKERAKLLHDKVLLRKDFSIGQKVLLFDSRLKLMPGKLRSRWKVSLLEEMRLSHPIYMD</sequence>
<dbReference type="GO" id="GO:0016787">
    <property type="term" value="F:hydrolase activity"/>
    <property type="evidence" value="ECO:0007669"/>
    <property type="project" value="UniProtKB-KW"/>
</dbReference>
<keyword evidence="4" id="KW-0540">Nuclease</keyword>
<dbReference type="CDD" id="cd01647">
    <property type="entry name" value="RT_LTR"/>
    <property type="match status" value="1"/>
</dbReference>
<dbReference type="InterPro" id="IPR036397">
    <property type="entry name" value="RNaseH_sf"/>
</dbReference>
<dbReference type="CDD" id="cd00303">
    <property type="entry name" value="retropepsin_like"/>
    <property type="match status" value="1"/>
</dbReference>
<keyword evidence="6" id="KW-0378">Hydrolase</keyword>
<dbReference type="OrthoDB" id="7974210at2759"/>
<feature type="compositionally biased region" description="Basic and acidic residues" evidence="9">
    <location>
        <begin position="650"/>
        <end position="669"/>
    </location>
</feature>
<feature type="coiled-coil region" evidence="8">
    <location>
        <begin position="587"/>
        <end position="614"/>
    </location>
</feature>
<feature type="compositionally biased region" description="Polar residues" evidence="9">
    <location>
        <begin position="541"/>
        <end position="550"/>
    </location>
</feature>
<dbReference type="GO" id="GO:0015074">
    <property type="term" value="P:DNA integration"/>
    <property type="evidence" value="ECO:0007669"/>
    <property type="project" value="InterPro"/>
</dbReference>
<evidence type="ECO:0000256" key="6">
    <source>
        <dbReference type="ARBA" id="ARBA00022801"/>
    </source>
</evidence>
<dbReference type="Gene3D" id="3.10.10.10">
    <property type="entry name" value="HIV Type 1 Reverse Transcriptase, subunit A, domain 1"/>
    <property type="match status" value="1"/>
</dbReference>
<evidence type="ECO:0000256" key="1">
    <source>
        <dbReference type="ARBA" id="ARBA00012493"/>
    </source>
</evidence>
<dbReference type="PROSITE" id="PS50994">
    <property type="entry name" value="INTEGRASE"/>
    <property type="match status" value="1"/>
</dbReference>
<accession>A0A6P8E7C5</accession>
<dbReference type="InterPro" id="IPR012337">
    <property type="entry name" value="RNaseH-like_sf"/>
</dbReference>
<dbReference type="InterPro" id="IPR043128">
    <property type="entry name" value="Rev_trsase/Diguanyl_cyclase"/>
</dbReference>
<dbReference type="InterPro" id="IPR050951">
    <property type="entry name" value="Retrovirus_Pol_polyprotein"/>
</dbReference>
<evidence type="ECO:0000256" key="9">
    <source>
        <dbReference type="SAM" id="MobiDB-lite"/>
    </source>
</evidence>
<dbReference type="GeneID" id="116210952"/>
<reference evidence="11" key="1">
    <citation type="journal article" date="2020" name="Plant Biotechnol. J.">
        <title>The pomegranate (Punica granatum L.) draft genome dissects genetic divergence between soft- and hard-seeded cultivars.</title>
        <authorList>
            <person name="Luo X."/>
            <person name="Li H."/>
            <person name="Wu Z."/>
            <person name="Yao W."/>
            <person name="Zhao P."/>
            <person name="Cao D."/>
            <person name="Yu H."/>
            <person name="Li K."/>
            <person name="Poudel K."/>
            <person name="Zhao D."/>
            <person name="Zhang F."/>
            <person name="Xia X."/>
            <person name="Chen L."/>
            <person name="Wang Q."/>
            <person name="Jing D."/>
            <person name="Cao S."/>
        </authorList>
    </citation>
    <scope>NUCLEOTIDE SEQUENCE [LARGE SCALE GENOMIC DNA]</scope>
    <source>
        <strain evidence="11">cv. Tunisia</strain>
    </source>
</reference>
<keyword evidence="7" id="KW-0695">RNA-directed DNA polymerase</keyword>
<gene>
    <name evidence="12" type="primary">LOC116210952</name>
</gene>
<keyword evidence="2" id="KW-0808">Transferase</keyword>
<dbReference type="InterPro" id="IPR000477">
    <property type="entry name" value="RT_dom"/>
</dbReference>
<dbReference type="PANTHER" id="PTHR37984">
    <property type="entry name" value="PROTEIN CBG26694"/>
    <property type="match status" value="1"/>
</dbReference>
<dbReference type="Gene3D" id="3.30.70.270">
    <property type="match status" value="2"/>
</dbReference>
<dbReference type="InterPro" id="IPR041588">
    <property type="entry name" value="Integrase_H2C2"/>
</dbReference>
<evidence type="ECO:0000256" key="3">
    <source>
        <dbReference type="ARBA" id="ARBA00022695"/>
    </source>
</evidence>
<keyword evidence="11" id="KW-1185">Reference proteome</keyword>
<dbReference type="InterPro" id="IPR021109">
    <property type="entry name" value="Peptidase_aspartic_dom_sf"/>
</dbReference>
<dbReference type="InterPro" id="IPR043502">
    <property type="entry name" value="DNA/RNA_pol_sf"/>
</dbReference>
<feature type="region of interest" description="Disordered" evidence="9">
    <location>
        <begin position="500"/>
        <end position="569"/>
    </location>
</feature>
<name>A0A6P8E7C5_PUNGR</name>
<dbReference type="Gene3D" id="2.40.70.10">
    <property type="entry name" value="Acid Proteases"/>
    <property type="match status" value="1"/>
</dbReference>
<evidence type="ECO:0000256" key="5">
    <source>
        <dbReference type="ARBA" id="ARBA00022759"/>
    </source>
</evidence>
<dbReference type="GO" id="GO:0003676">
    <property type="term" value="F:nucleic acid binding"/>
    <property type="evidence" value="ECO:0007669"/>
    <property type="project" value="InterPro"/>
</dbReference>
<dbReference type="SUPFAM" id="SSF50630">
    <property type="entry name" value="Acid proteases"/>
    <property type="match status" value="1"/>
</dbReference>
<dbReference type="RefSeq" id="XP_031400978.1">
    <property type="nucleotide sequence ID" value="XM_031545118.1"/>
</dbReference>
<dbReference type="SUPFAM" id="SSF56672">
    <property type="entry name" value="DNA/RNA polymerases"/>
    <property type="match status" value="2"/>
</dbReference>
<protein>
    <recommendedName>
        <fullName evidence="1">RNA-directed DNA polymerase</fullName>
        <ecNumber evidence="1">2.7.7.49</ecNumber>
    </recommendedName>
</protein>
<dbReference type="InterPro" id="IPR041373">
    <property type="entry name" value="RT_RNaseH"/>
</dbReference>
<feature type="region of interest" description="Disordered" evidence="9">
    <location>
        <begin position="643"/>
        <end position="669"/>
    </location>
</feature>
<evidence type="ECO:0000256" key="2">
    <source>
        <dbReference type="ARBA" id="ARBA00022679"/>
    </source>
</evidence>
<dbReference type="EC" id="2.7.7.49" evidence="1"/>
<dbReference type="InterPro" id="IPR005162">
    <property type="entry name" value="Retrotrans_gag_dom"/>
</dbReference>
<dbReference type="Pfam" id="PF00665">
    <property type="entry name" value="rve"/>
    <property type="match status" value="1"/>
</dbReference>
<dbReference type="Gene3D" id="1.10.340.70">
    <property type="match status" value="1"/>
</dbReference>
<evidence type="ECO:0000256" key="7">
    <source>
        <dbReference type="ARBA" id="ARBA00022918"/>
    </source>
</evidence>
<dbReference type="InterPro" id="IPR001584">
    <property type="entry name" value="Integrase_cat-core"/>
</dbReference>
<dbReference type="InterPro" id="IPR013103">
    <property type="entry name" value="RVT_2"/>
</dbReference>
<dbReference type="Pfam" id="PF00078">
    <property type="entry name" value="RVT_1"/>
    <property type="match status" value="1"/>
</dbReference>
<dbReference type="Pfam" id="PF13650">
    <property type="entry name" value="Asp_protease_2"/>
    <property type="match status" value="1"/>
</dbReference>
<dbReference type="Proteomes" id="UP000515151">
    <property type="component" value="Chromosome 6"/>
</dbReference>
<keyword evidence="3" id="KW-0548">Nucleotidyltransferase</keyword>
<keyword evidence="5" id="KW-0255">Endonuclease</keyword>
<dbReference type="Pfam" id="PF17921">
    <property type="entry name" value="Integrase_H2C2"/>
    <property type="match status" value="1"/>
</dbReference>
<dbReference type="SUPFAM" id="SSF53098">
    <property type="entry name" value="Ribonuclease H-like"/>
    <property type="match status" value="1"/>
</dbReference>
<keyword evidence="8" id="KW-0175">Coiled coil</keyword>